<dbReference type="AlphaFoldDB" id="A0A9D2TJI5"/>
<gene>
    <name evidence="1" type="ORF">H9698_01275</name>
</gene>
<sequence length="416" mass="46269">MCKQRYLWTKAEDFAPECLEDVLFEENALVLKEDCYTGIFETPEIAVEAWEALVPGWNAFTPVGTSVQVQMRVKAGETWSAWLDCAWWSSVCAKPLKCTENDTASVQSGVVVMKQSFAQAFQVRVILHANGGGESPRLRLLSVSGIGAYNREEEDEPLYRRNVHAPGYAARRRDPALSRQMSLAAALVCLMNRRGDDVLPEEAAYGCMEGDGVSVPFAAAFAGCYGYTAYPVFCTLAELKTEIKNGFACAALLKQEEHFRWVSVRGMDTDADGMQTVEMMDSDAYDDADTSRVWTLEEFCKHYVGLAIFVQDKVDRAALPERLPGELRFDEEHGDYTLYLRGEPCRISEEEPYTLCCTVPDGNAYATTAHKQFLFFRADQHGGVDLPAELPDGARTTVYLIRRGAAVVCCVTLPQV</sequence>
<reference evidence="1" key="2">
    <citation type="submission" date="2021-04" db="EMBL/GenBank/DDBJ databases">
        <authorList>
            <person name="Gilroy R."/>
        </authorList>
    </citation>
    <scope>NUCLEOTIDE SEQUENCE</scope>
    <source>
        <strain evidence="1">5933</strain>
    </source>
</reference>
<comment type="caution">
    <text evidence="1">The sequence shown here is derived from an EMBL/GenBank/DDBJ whole genome shotgun (WGS) entry which is preliminary data.</text>
</comment>
<protein>
    <submittedName>
        <fullName evidence="1">Uncharacterized protein</fullName>
    </submittedName>
</protein>
<reference evidence="1" key="1">
    <citation type="journal article" date="2021" name="PeerJ">
        <title>Extensive microbial diversity within the chicken gut microbiome revealed by metagenomics and culture.</title>
        <authorList>
            <person name="Gilroy R."/>
            <person name="Ravi A."/>
            <person name="Getino M."/>
            <person name="Pursley I."/>
            <person name="Horton D.L."/>
            <person name="Alikhan N.F."/>
            <person name="Baker D."/>
            <person name="Gharbi K."/>
            <person name="Hall N."/>
            <person name="Watson M."/>
            <person name="Adriaenssens E.M."/>
            <person name="Foster-Nyarko E."/>
            <person name="Jarju S."/>
            <person name="Secka A."/>
            <person name="Antonio M."/>
            <person name="Oren A."/>
            <person name="Chaudhuri R.R."/>
            <person name="La Ragione R."/>
            <person name="Hildebrand F."/>
            <person name="Pallen M.J."/>
        </authorList>
    </citation>
    <scope>NUCLEOTIDE SEQUENCE</scope>
    <source>
        <strain evidence="1">5933</strain>
    </source>
</reference>
<evidence type="ECO:0000313" key="1">
    <source>
        <dbReference type="EMBL" id="HJC71411.1"/>
    </source>
</evidence>
<dbReference type="Proteomes" id="UP000823918">
    <property type="component" value="Unassembled WGS sequence"/>
</dbReference>
<dbReference type="EMBL" id="DWWA01000008">
    <property type="protein sequence ID" value="HJC71411.1"/>
    <property type="molecule type" value="Genomic_DNA"/>
</dbReference>
<proteinExistence type="predicted"/>
<organism evidence="1 2">
    <name type="scientific">Candidatus Ruthenibacterium merdavium</name>
    <dbReference type="NCBI Taxonomy" id="2838752"/>
    <lineage>
        <taxon>Bacteria</taxon>
        <taxon>Bacillati</taxon>
        <taxon>Bacillota</taxon>
        <taxon>Clostridia</taxon>
        <taxon>Eubacteriales</taxon>
        <taxon>Oscillospiraceae</taxon>
        <taxon>Ruthenibacterium</taxon>
    </lineage>
</organism>
<evidence type="ECO:0000313" key="2">
    <source>
        <dbReference type="Proteomes" id="UP000823918"/>
    </source>
</evidence>
<name>A0A9D2TJI5_9FIRM</name>
<accession>A0A9D2TJI5</accession>